<proteinExistence type="predicted"/>
<accession>A0A371FEC8</accession>
<sequence>MLIRSPRSSEVANNSHSGSAFAFDSIKELATPDIMCQPWCIQYTELEQTQSDDLMYGLIHLLPKFHGFVGEDPYKHLKEFYGNTQQFGVRESATSRIVNEVVAIGN</sequence>
<evidence type="ECO:0000313" key="1">
    <source>
        <dbReference type="EMBL" id="RDX76648.1"/>
    </source>
</evidence>
<protein>
    <submittedName>
        <fullName evidence="1">Uncharacterized protein</fullName>
    </submittedName>
</protein>
<name>A0A371FEC8_MUCPR</name>
<comment type="caution">
    <text evidence="1">The sequence shown here is derived from an EMBL/GenBank/DDBJ whole genome shotgun (WGS) entry which is preliminary data.</text>
</comment>
<keyword evidence="2" id="KW-1185">Reference proteome</keyword>
<evidence type="ECO:0000313" key="2">
    <source>
        <dbReference type="Proteomes" id="UP000257109"/>
    </source>
</evidence>
<dbReference type="EMBL" id="QJKJ01009428">
    <property type="protein sequence ID" value="RDX76648.1"/>
    <property type="molecule type" value="Genomic_DNA"/>
</dbReference>
<feature type="non-terminal residue" evidence="1">
    <location>
        <position position="106"/>
    </location>
</feature>
<organism evidence="1 2">
    <name type="scientific">Mucuna pruriens</name>
    <name type="common">Velvet bean</name>
    <name type="synonym">Dolichos pruriens</name>
    <dbReference type="NCBI Taxonomy" id="157652"/>
    <lineage>
        <taxon>Eukaryota</taxon>
        <taxon>Viridiplantae</taxon>
        <taxon>Streptophyta</taxon>
        <taxon>Embryophyta</taxon>
        <taxon>Tracheophyta</taxon>
        <taxon>Spermatophyta</taxon>
        <taxon>Magnoliopsida</taxon>
        <taxon>eudicotyledons</taxon>
        <taxon>Gunneridae</taxon>
        <taxon>Pentapetalae</taxon>
        <taxon>rosids</taxon>
        <taxon>fabids</taxon>
        <taxon>Fabales</taxon>
        <taxon>Fabaceae</taxon>
        <taxon>Papilionoideae</taxon>
        <taxon>50 kb inversion clade</taxon>
        <taxon>NPAAA clade</taxon>
        <taxon>indigoferoid/millettioid clade</taxon>
        <taxon>Phaseoleae</taxon>
        <taxon>Mucuna</taxon>
    </lineage>
</organism>
<dbReference type="Proteomes" id="UP000257109">
    <property type="component" value="Unassembled WGS sequence"/>
</dbReference>
<reference evidence="1" key="1">
    <citation type="submission" date="2018-05" db="EMBL/GenBank/DDBJ databases">
        <title>Draft genome of Mucuna pruriens seed.</title>
        <authorList>
            <person name="Nnadi N.E."/>
            <person name="Vos R."/>
            <person name="Hasami M.H."/>
            <person name="Devisetty U.K."/>
            <person name="Aguiy J.C."/>
        </authorList>
    </citation>
    <scope>NUCLEOTIDE SEQUENCE [LARGE SCALE GENOMIC DNA]</scope>
    <source>
        <strain evidence="1">JCA_2017</strain>
    </source>
</reference>
<dbReference type="AlphaFoldDB" id="A0A371FEC8"/>
<gene>
    <name evidence="1" type="ORF">CR513_43342</name>
</gene>
<dbReference type="OrthoDB" id="1422241at2759"/>